<dbReference type="KEGG" id="gax:Pan161_57940"/>
<protein>
    <submittedName>
        <fullName evidence="2">Uncharacterized protein</fullName>
    </submittedName>
</protein>
<feature type="transmembrane region" description="Helical" evidence="1">
    <location>
        <begin position="364"/>
        <end position="389"/>
    </location>
</feature>
<feature type="transmembrane region" description="Helical" evidence="1">
    <location>
        <begin position="131"/>
        <end position="149"/>
    </location>
</feature>
<dbReference type="AlphaFoldDB" id="A0A517VM45"/>
<feature type="transmembrane region" description="Helical" evidence="1">
    <location>
        <begin position="16"/>
        <end position="37"/>
    </location>
</feature>
<name>A0A517VM45_9PLAN</name>
<dbReference type="EMBL" id="CP036343">
    <property type="protein sequence ID" value="QDT94101.1"/>
    <property type="molecule type" value="Genomic_DNA"/>
</dbReference>
<feature type="transmembrane region" description="Helical" evidence="1">
    <location>
        <begin position="448"/>
        <end position="472"/>
    </location>
</feature>
<organism evidence="2 3">
    <name type="scientific">Gimesia algae</name>
    <dbReference type="NCBI Taxonomy" id="2527971"/>
    <lineage>
        <taxon>Bacteria</taxon>
        <taxon>Pseudomonadati</taxon>
        <taxon>Planctomycetota</taxon>
        <taxon>Planctomycetia</taxon>
        <taxon>Planctomycetales</taxon>
        <taxon>Planctomycetaceae</taxon>
        <taxon>Gimesia</taxon>
    </lineage>
</organism>
<gene>
    <name evidence="2" type="ORF">Pan161_57940</name>
</gene>
<reference evidence="2 3" key="1">
    <citation type="submission" date="2019-02" db="EMBL/GenBank/DDBJ databases">
        <title>Deep-cultivation of Planctomycetes and their phenomic and genomic characterization uncovers novel biology.</title>
        <authorList>
            <person name="Wiegand S."/>
            <person name="Jogler M."/>
            <person name="Boedeker C."/>
            <person name="Pinto D."/>
            <person name="Vollmers J."/>
            <person name="Rivas-Marin E."/>
            <person name="Kohn T."/>
            <person name="Peeters S.H."/>
            <person name="Heuer A."/>
            <person name="Rast P."/>
            <person name="Oberbeckmann S."/>
            <person name="Bunk B."/>
            <person name="Jeske O."/>
            <person name="Meyerdierks A."/>
            <person name="Storesund J.E."/>
            <person name="Kallscheuer N."/>
            <person name="Luecker S."/>
            <person name="Lage O.M."/>
            <person name="Pohl T."/>
            <person name="Merkel B.J."/>
            <person name="Hornburger P."/>
            <person name="Mueller R.-W."/>
            <person name="Bruemmer F."/>
            <person name="Labrenz M."/>
            <person name="Spormann A.M."/>
            <person name="Op den Camp H."/>
            <person name="Overmann J."/>
            <person name="Amann R."/>
            <person name="Jetten M.S.M."/>
            <person name="Mascher T."/>
            <person name="Medema M.H."/>
            <person name="Devos D.P."/>
            <person name="Kaster A.-K."/>
            <person name="Ovreas L."/>
            <person name="Rohde M."/>
            <person name="Galperin M.Y."/>
            <person name="Jogler C."/>
        </authorList>
    </citation>
    <scope>NUCLEOTIDE SEQUENCE [LARGE SCALE GENOMIC DNA]</scope>
    <source>
        <strain evidence="2 3">Pan161</strain>
    </source>
</reference>
<evidence type="ECO:0000313" key="2">
    <source>
        <dbReference type="EMBL" id="QDT94101.1"/>
    </source>
</evidence>
<dbReference type="Proteomes" id="UP000316855">
    <property type="component" value="Chromosome"/>
</dbReference>
<feature type="transmembrane region" description="Helical" evidence="1">
    <location>
        <begin position="411"/>
        <end position="436"/>
    </location>
</feature>
<evidence type="ECO:0000256" key="1">
    <source>
        <dbReference type="SAM" id="Phobius"/>
    </source>
</evidence>
<keyword evidence="3" id="KW-1185">Reference proteome</keyword>
<dbReference type="RefSeq" id="WP_145232038.1">
    <property type="nucleotide sequence ID" value="NZ_CP036343.1"/>
</dbReference>
<sequence length="580" mass="63962">MSSIFYATTKQFCKRAWFGAVLAVGALVMGPLSIVLILKFNGLQSDQMEQNYFDFHFAYLGVSWVFFLGVCLHAFSGSEKYCLGLPVSSASIATWLMLAMAGFVVVLQLLTNGLYRLLFFDEHWLTNYWPLLGPLLFLVTLILVGHCLFWSMHAPSFTKTFLGVSLTMGMLVWFVSRYYPNGFKSDIVPWSRVTLGELVTMQLTCLAAWYQGTRAFAEVRAGTAVPSPAWERMKVWWNALLTGAIPEQSVVPFSPRSSLSRLHWRDSCQQSVIVGGGVFGLLLLMFNLLIGTRLNSEPTALRDVLEGFVAMSTILTLAAAVTAGAILGLGICSTGRTEMKRCLAMAPVTDPDFNATLFSNMVKVLGWSILIVQSALLLSLIVTAVLYGVDTLSVLQVTGFLGNGSNSLSDMLLYLFGGNGFLCHTLVTLIGFWIIAANIVSVLWTGRTWFIVSAIGVCFGGLFFYSMMISLLEAFFPRQYLAEWVIISMLLILYFLILGGTLAAYMAARRRQLISKARFLGAGLLWSFAVMGVLVTLLSMAPHYPFRTMCGEFCVFSALGALVLAPFATIPLALSWNRHR</sequence>
<feature type="transmembrane region" description="Helical" evidence="1">
    <location>
        <begin position="271"/>
        <end position="290"/>
    </location>
</feature>
<accession>A0A517VM45</accession>
<keyword evidence="1" id="KW-0472">Membrane</keyword>
<feature type="transmembrane region" description="Helical" evidence="1">
    <location>
        <begin position="519"/>
        <end position="541"/>
    </location>
</feature>
<feature type="transmembrane region" description="Helical" evidence="1">
    <location>
        <begin position="161"/>
        <end position="179"/>
    </location>
</feature>
<dbReference type="OrthoDB" id="288005at2"/>
<keyword evidence="1" id="KW-0812">Transmembrane</keyword>
<feature type="transmembrane region" description="Helical" evidence="1">
    <location>
        <begin position="310"/>
        <end position="331"/>
    </location>
</feature>
<proteinExistence type="predicted"/>
<feature type="transmembrane region" description="Helical" evidence="1">
    <location>
        <begin position="553"/>
        <end position="574"/>
    </location>
</feature>
<keyword evidence="1" id="KW-1133">Transmembrane helix</keyword>
<feature type="transmembrane region" description="Helical" evidence="1">
    <location>
        <begin position="57"/>
        <end position="75"/>
    </location>
</feature>
<evidence type="ECO:0000313" key="3">
    <source>
        <dbReference type="Proteomes" id="UP000316855"/>
    </source>
</evidence>
<feature type="transmembrane region" description="Helical" evidence="1">
    <location>
        <begin position="484"/>
        <end position="507"/>
    </location>
</feature>
<feature type="transmembrane region" description="Helical" evidence="1">
    <location>
        <begin position="87"/>
        <end position="111"/>
    </location>
</feature>